<evidence type="ECO:0000313" key="7">
    <source>
        <dbReference type="EMBL" id="CAD8519595.1"/>
    </source>
</evidence>
<reference evidence="7" key="1">
    <citation type="submission" date="2021-01" db="EMBL/GenBank/DDBJ databases">
        <authorList>
            <person name="Corre E."/>
            <person name="Pelletier E."/>
            <person name="Niang G."/>
            <person name="Scheremetjew M."/>
            <person name="Finn R."/>
            <person name="Kale V."/>
            <person name="Holt S."/>
            <person name="Cochrane G."/>
            <person name="Meng A."/>
            <person name="Brown T."/>
            <person name="Cohen L."/>
        </authorList>
    </citation>
    <scope>NUCLEOTIDE SEQUENCE</scope>
    <source>
        <strain evidence="7">CCMP1723</strain>
    </source>
</reference>
<evidence type="ECO:0000259" key="6">
    <source>
        <dbReference type="Pfam" id="PF03151"/>
    </source>
</evidence>
<keyword evidence="3 5" id="KW-1133">Transmembrane helix</keyword>
<name>A0A7S0IEP3_MICPS</name>
<dbReference type="GO" id="GO:0016020">
    <property type="term" value="C:membrane"/>
    <property type="evidence" value="ECO:0007669"/>
    <property type="project" value="UniProtKB-SubCell"/>
</dbReference>
<feature type="transmembrane region" description="Helical" evidence="5">
    <location>
        <begin position="20"/>
        <end position="41"/>
    </location>
</feature>
<dbReference type="AlphaFoldDB" id="A0A7S0IEP3"/>
<feature type="transmembrane region" description="Helical" evidence="5">
    <location>
        <begin position="107"/>
        <end position="128"/>
    </location>
</feature>
<accession>A0A7S0IEP3</accession>
<evidence type="ECO:0000256" key="5">
    <source>
        <dbReference type="SAM" id="Phobius"/>
    </source>
</evidence>
<feature type="transmembrane region" description="Helical" evidence="5">
    <location>
        <begin position="312"/>
        <end position="328"/>
    </location>
</feature>
<proteinExistence type="predicted"/>
<dbReference type="EMBL" id="HBEQ01008728">
    <property type="protein sequence ID" value="CAD8519595.1"/>
    <property type="molecule type" value="Transcribed_RNA"/>
</dbReference>
<evidence type="ECO:0000256" key="1">
    <source>
        <dbReference type="ARBA" id="ARBA00004141"/>
    </source>
</evidence>
<dbReference type="InterPro" id="IPR004853">
    <property type="entry name" value="Sugar_P_trans_dom"/>
</dbReference>
<dbReference type="Pfam" id="PF03151">
    <property type="entry name" value="TPT"/>
    <property type="match status" value="1"/>
</dbReference>
<feature type="transmembrane region" description="Helical" evidence="5">
    <location>
        <begin position="289"/>
        <end position="306"/>
    </location>
</feature>
<gene>
    <name evidence="7" type="ORF">MCOM1403_LOCUS7021</name>
</gene>
<dbReference type="InterPro" id="IPR050186">
    <property type="entry name" value="TPT_transporter"/>
</dbReference>
<protein>
    <recommendedName>
        <fullName evidence="6">Sugar phosphate transporter domain-containing protein</fullName>
    </recommendedName>
</protein>
<feature type="transmembrane region" description="Helical" evidence="5">
    <location>
        <begin position="186"/>
        <end position="206"/>
    </location>
</feature>
<organism evidence="7">
    <name type="scientific">Micromonas pusilla</name>
    <name type="common">Picoplanktonic green alga</name>
    <name type="synonym">Chromulina pusilla</name>
    <dbReference type="NCBI Taxonomy" id="38833"/>
    <lineage>
        <taxon>Eukaryota</taxon>
        <taxon>Viridiplantae</taxon>
        <taxon>Chlorophyta</taxon>
        <taxon>Mamiellophyceae</taxon>
        <taxon>Mamiellales</taxon>
        <taxon>Mamiellaceae</taxon>
        <taxon>Micromonas</taxon>
    </lineage>
</organism>
<evidence type="ECO:0000256" key="3">
    <source>
        <dbReference type="ARBA" id="ARBA00022989"/>
    </source>
</evidence>
<dbReference type="PANTHER" id="PTHR11132">
    <property type="entry name" value="SOLUTE CARRIER FAMILY 35"/>
    <property type="match status" value="1"/>
</dbReference>
<keyword evidence="4 5" id="KW-0472">Membrane</keyword>
<comment type="subcellular location">
    <subcellularLocation>
        <location evidence="1">Membrane</location>
        <topology evidence="1">Multi-pass membrane protein</topology>
    </subcellularLocation>
</comment>
<evidence type="ECO:0000256" key="2">
    <source>
        <dbReference type="ARBA" id="ARBA00022692"/>
    </source>
</evidence>
<evidence type="ECO:0000256" key="4">
    <source>
        <dbReference type="ARBA" id="ARBA00023136"/>
    </source>
</evidence>
<feature type="transmembrane region" description="Helical" evidence="5">
    <location>
        <begin position="149"/>
        <end position="174"/>
    </location>
</feature>
<keyword evidence="2 5" id="KW-0812">Transmembrane</keyword>
<feature type="transmembrane region" description="Helical" evidence="5">
    <location>
        <begin position="218"/>
        <end position="236"/>
    </location>
</feature>
<feature type="domain" description="Sugar phosphate transporter" evidence="6">
    <location>
        <begin position="25"/>
        <end position="325"/>
    </location>
</feature>
<feature type="transmembrane region" description="Helical" evidence="5">
    <location>
        <begin position="256"/>
        <end position="277"/>
    </location>
</feature>
<sequence length="332" mass="35884">MGSDTKHSPRGMLNHPGRPGKLYCGLVALCYMALAVALLFFNKAALSSYKFPNANVITLAQLACSNVLLYAFRKLGWVRFTDDVALIPRDCIDAKSGFPTQKMFRRVAPLSAAYMVYMLLSMASVRGVSLPMYTTLRRTTAAFTMGAEYFLAGTSQPAVVVRAVGLMVLGALVAGLHDLEFSVVGYAYVFANNAATAAYLACIARYGRTSGLNSFGMMWCNGMMSLPALTTITLLTGELQSLHNYGHLYDPDFQSVLMASCVLAFSLNYAIFLNTSLNSALTQTICGNLKDVVVILVGYHTFGGVAFDPLNFLGILLGFAGSVSYAYVKLVR</sequence>